<dbReference type="Proteomes" id="UP000035036">
    <property type="component" value="Chromosome"/>
</dbReference>
<keyword evidence="13" id="KW-0808">Transferase</keyword>
<evidence type="ECO:0000256" key="6">
    <source>
        <dbReference type="ARBA" id="ARBA00022556"/>
    </source>
</evidence>
<organism evidence="13 14">
    <name type="scientific">Geoalkalibacter subterraneus</name>
    <dbReference type="NCBI Taxonomy" id="483547"/>
    <lineage>
        <taxon>Bacteria</taxon>
        <taxon>Pseudomonadati</taxon>
        <taxon>Thermodesulfobacteriota</taxon>
        <taxon>Desulfuromonadia</taxon>
        <taxon>Desulfuromonadales</taxon>
        <taxon>Geoalkalibacteraceae</taxon>
        <taxon>Geoalkalibacter</taxon>
    </lineage>
</organism>
<evidence type="ECO:0000313" key="14">
    <source>
        <dbReference type="Proteomes" id="UP000035036"/>
    </source>
</evidence>
<dbReference type="Gene3D" id="3.30.1700.10">
    <property type="entry name" value="lpxc deacetylase, domain 2"/>
    <property type="match status" value="1"/>
</dbReference>
<comment type="function">
    <text evidence="2 12">Catalyzes the hydrolysis of UDP-3-O-myristoyl-N-acetylglucosamine to form UDP-3-O-myristoylglucosamine and acetate, the committed step in lipid A biosynthesis.</text>
</comment>
<dbReference type="InterPro" id="IPR004463">
    <property type="entry name" value="UDP-acyl_GlcNac_deAcase"/>
</dbReference>
<keyword evidence="14" id="KW-1185">Reference proteome</keyword>
<evidence type="ECO:0000256" key="5">
    <source>
        <dbReference type="ARBA" id="ARBA00022516"/>
    </source>
</evidence>
<comment type="cofactor">
    <cofactor evidence="1 12">
        <name>Zn(2+)</name>
        <dbReference type="ChEBI" id="CHEBI:29105"/>
    </cofactor>
</comment>
<keyword evidence="6 12" id="KW-0441">Lipid A biosynthesis</keyword>
<evidence type="ECO:0000256" key="3">
    <source>
        <dbReference type="ARBA" id="ARBA00005002"/>
    </source>
</evidence>
<name>A0A0B5FR97_9BACT</name>
<sequence>MLFQRTLANPVAISGIGLHSGRCITMHLRPAEAGTGILFHRSEGERTVTIEAHVSNVVDTRLATVIGKSGLSVSTVEHLLAALSALGIDNLHIDIDGPEVPVMDGSAAPFVDLLEDAGLRKLNRGRKFLAIREPISLVDGEKRVSLIPSRFFRVSFDIAFDHPSIALQNYSFKHSSRQFRKEIAPARTFGFLQEVEYLKANGLARGGSLDNAIVIDDKGVLNPEGLRFPDEFVRHKILDSIGDFSLIGYPILGHIKAYKAGHDINSKMVEKILATPECYKLVEFSDDALRAAQAGPVPAFVGDLIPSKI</sequence>
<comment type="pathway">
    <text evidence="3 12">Glycolipid biosynthesis; lipid IV(A) biosynthesis; lipid IV(A) from (3R)-3-hydroxytetradecanoyl-[acyl-carrier-protein] and UDP-N-acetyl-alpha-D-glucosamine: step 2/6.</text>
</comment>
<feature type="active site" description="Proton donor" evidence="12">
    <location>
        <position position="262"/>
    </location>
</feature>
<dbReference type="GO" id="GO:0103117">
    <property type="term" value="F:UDP-3-O-acyl-N-acetylglucosamine deacetylase activity"/>
    <property type="evidence" value="ECO:0007669"/>
    <property type="project" value="UniProtKB-UniRule"/>
</dbReference>
<dbReference type="InterPro" id="IPR011334">
    <property type="entry name" value="UDP-acyl_GlcNac_deAcase_C"/>
</dbReference>
<keyword evidence="10 12" id="KW-0443">Lipid metabolism</keyword>
<dbReference type="STRING" id="483547.GSUB_12125"/>
<dbReference type="EMBL" id="CP010311">
    <property type="protein sequence ID" value="AJF07164.1"/>
    <property type="molecule type" value="Genomic_DNA"/>
</dbReference>
<accession>A0A0B5FR97</accession>
<evidence type="ECO:0000256" key="4">
    <source>
        <dbReference type="ARBA" id="ARBA00012745"/>
    </source>
</evidence>
<dbReference type="NCBIfam" id="TIGR00325">
    <property type="entry name" value="lpxC"/>
    <property type="match status" value="1"/>
</dbReference>
<keyword evidence="5 12" id="KW-0444">Lipid biosynthesis</keyword>
<dbReference type="HAMAP" id="MF_00388">
    <property type="entry name" value="LpxC"/>
    <property type="match status" value="1"/>
</dbReference>
<dbReference type="InterPro" id="IPR015870">
    <property type="entry name" value="UDP-acyl_N-AcGlcN_deAcase_N"/>
</dbReference>
<comment type="catalytic activity">
    <reaction evidence="11 12">
        <text>a UDP-3-O-[(3R)-3-hydroxyacyl]-N-acetyl-alpha-D-glucosamine + H2O = a UDP-3-O-[(3R)-3-hydroxyacyl]-alpha-D-glucosamine + acetate</text>
        <dbReference type="Rhea" id="RHEA:67816"/>
        <dbReference type="ChEBI" id="CHEBI:15377"/>
        <dbReference type="ChEBI" id="CHEBI:30089"/>
        <dbReference type="ChEBI" id="CHEBI:137740"/>
        <dbReference type="ChEBI" id="CHEBI:173225"/>
        <dbReference type="EC" id="3.5.1.108"/>
    </reaction>
</comment>
<gene>
    <name evidence="12" type="primary">lpxC</name>
    <name evidence="13" type="ORF">GSUB_12125</name>
</gene>
<dbReference type="InterPro" id="IPR020568">
    <property type="entry name" value="Ribosomal_Su5_D2-typ_SF"/>
</dbReference>
<dbReference type="PANTHER" id="PTHR33694:SF1">
    <property type="entry name" value="UDP-3-O-ACYL-N-ACETYLGLUCOSAMINE DEACETYLASE 1, MITOCHONDRIAL-RELATED"/>
    <property type="match status" value="1"/>
</dbReference>
<evidence type="ECO:0000256" key="10">
    <source>
        <dbReference type="ARBA" id="ARBA00023098"/>
    </source>
</evidence>
<dbReference type="PANTHER" id="PTHR33694">
    <property type="entry name" value="UDP-3-O-ACYL-N-ACETYLGLUCOSAMINE DEACETYLASE 1, MITOCHONDRIAL-RELATED"/>
    <property type="match status" value="1"/>
</dbReference>
<dbReference type="OrthoDB" id="9802746at2"/>
<evidence type="ECO:0000256" key="8">
    <source>
        <dbReference type="ARBA" id="ARBA00022801"/>
    </source>
</evidence>
<evidence type="ECO:0000256" key="7">
    <source>
        <dbReference type="ARBA" id="ARBA00022723"/>
    </source>
</evidence>
<dbReference type="GO" id="GO:0009245">
    <property type="term" value="P:lipid A biosynthetic process"/>
    <property type="evidence" value="ECO:0007669"/>
    <property type="project" value="UniProtKB-UniRule"/>
</dbReference>
<dbReference type="GO" id="GO:0016020">
    <property type="term" value="C:membrane"/>
    <property type="evidence" value="ECO:0007669"/>
    <property type="project" value="GOC"/>
</dbReference>
<dbReference type="KEGG" id="gsb:GSUB_12125"/>
<dbReference type="GO" id="GO:0016746">
    <property type="term" value="F:acyltransferase activity"/>
    <property type="evidence" value="ECO:0007669"/>
    <property type="project" value="UniProtKB-KW"/>
</dbReference>
<dbReference type="EC" id="3.5.1.108" evidence="4 12"/>
<dbReference type="SUPFAM" id="SSF54211">
    <property type="entry name" value="Ribosomal protein S5 domain 2-like"/>
    <property type="match status" value="2"/>
</dbReference>
<keyword evidence="8 12" id="KW-0378">Hydrolase</keyword>
<evidence type="ECO:0000256" key="12">
    <source>
        <dbReference type="HAMAP-Rule" id="MF_00388"/>
    </source>
</evidence>
<evidence type="ECO:0000256" key="9">
    <source>
        <dbReference type="ARBA" id="ARBA00022833"/>
    </source>
</evidence>
<keyword evidence="7 12" id="KW-0479">Metal-binding</keyword>
<keyword evidence="13" id="KW-0012">Acyltransferase</keyword>
<dbReference type="AlphaFoldDB" id="A0A0B5FR97"/>
<feature type="binding site" evidence="12">
    <location>
        <position position="239"/>
    </location>
    <ligand>
        <name>Zn(2+)</name>
        <dbReference type="ChEBI" id="CHEBI:29105"/>
    </ligand>
</feature>
<dbReference type="HOGENOM" id="CLU_046528_1_0_7"/>
<reference evidence="13 14" key="1">
    <citation type="journal article" date="2015" name="Genome Announc.">
        <title>Genomes of Geoalkalibacter ferrihydriticus Z-0531T and Geoalkalibacter subterraneus Red1T, Two Haloalkaliphilic Metal-Reducing Deltaproteobacteria.</title>
        <authorList>
            <person name="Badalamenti J.P."/>
            <person name="Krajmalnik-Brown R."/>
            <person name="Torres C.I."/>
            <person name="Bond D.R."/>
        </authorList>
    </citation>
    <scope>NUCLEOTIDE SEQUENCE [LARGE SCALE GENOMIC DNA]</scope>
    <source>
        <strain evidence="13 14">Red1</strain>
    </source>
</reference>
<keyword evidence="9 12" id="KW-0862">Zinc</keyword>
<evidence type="ECO:0000256" key="11">
    <source>
        <dbReference type="ARBA" id="ARBA00024535"/>
    </source>
</evidence>
<proteinExistence type="inferred from homology"/>
<evidence type="ECO:0000256" key="1">
    <source>
        <dbReference type="ARBA" id="ARBA00001947"/>
    </source>
</evidence>
<dbReference type="Gene3D" id="3.30.230.20">
    <property type="entry name" value="lpxc deacetylase, domain 1"/>
    <property type="match status" value="1"/>
</dbReference>
<feature type="binding site" evidence="12">
    <location>
        <position position="235"/>
    </location>
    <ligand>
        <name>Zn(2+)</name>
        <dbReference type="ChEBI" id="CHEBI:29105"/>
    </ligand>
</feature>
<feature type="binding site" evidence="12">
    <location>
        <position position="78"/>
    </location>
    <ligand>
        <name>Zn(2+)</name>
        <dbReference type="ChEBI" id="CHEBI:29105"/>
    </ligand>
</feature>
<evidence type="ECO:0000313" key="13">
    <source>
        <dbReference type="EMBL" id="AJF07164.1"/>
    </source>
</evidence>
<dbReference type="GO" id="GO:0046872">
    <property type="term" value="F:metal ion binding"/>
    <property type="evidence" value="ECO:0007669"/>
    <property type="project" value="UniProtKB-KW"/>
</dbReference>
<dbReference type="RefSeq" id="WP_040201005.1">
    <property type="nucleotide sequence ID" value="NZ_CP010311.1"/>
</dbReference>
<evidence type="ECO:0000256" key="2">
    <source>
        <dbReference type="ARBA" id="ARBA00002923"/>
    </source>
</evidence>
<dbReference type="Pfam" id="PF03331">
    <property type="entry name" value="LpxC"/>
    <property type="match status" value="1"/>
</dbReference>
<dbReference type="UniPathway" id="UPA00359">
    <property type="reaction ID" value="UER00478"/>
</dbReference>
<protein>
    <recommendedName>
        <fullName evidence="4 12">UDP-3-O-acyl-N-acetylglucosamine deacetylase</fullName>
        <shortName evidence="12">UDP-3-O-acyl-GlcNAc deacetylase</shortName>
        <ecNumber evidence="4 12">3.5.1.108</ecNumber>
    </recommendedName>
    <alternativeName>
        <fullName evidence="12">UDP-3-O-[R-3-hydroxymyristoyl]-N-acetylglucosamine deacetylase</fullName>
    </alternativeName>
</protein>
<comment type="similarity">
    <text evidence="12">Belongs to the LpxC family.</text>
</comment>